<proteinExistence type="predicted"/>
<sequence length="297" mass="32961">MRGKSDAFDFAPAAEHRSRLSSCHDELGSRHKSRTEERSTHSSAGREMRGVSDVFDFDTTSDHRRRLTSCHDELEEVRERGSSAGGRSIRHLSSIFLDFGDLGDDDDDAPKESEMGTRVRGLSVGLMPGSTVMVKSTQVPATVLKKAMFKGSLRYVIKLSSTGEEEEILASEVDIAEPPVGWIVSAPPVDGKPAVRGLVVGASWFKDVRRVEIDLDDAVVWRDLKVVVFEEPAENTRVAVRVDEETGTVLPGVVEGVKRFRGAVEVQVRFDKRYLRKDDPVDGWYKTQELLAPNEFG</sequence>
<reference evidence="2 3" key="1">
    <citation type="journal article" date="2023" name="Commun. Biol.">
        <title>Genome analysis of Parmales, the sister group of diatoms, reveals the evolutionary specialization of diatoms from phago-mixotrophs to photoautotrophs.</title>
        <authorList>
            <person name="Ban H."/>
            <person name="Sato S."/>
            <person name="Yoshikawa S."/>
            <person name="Yamada K."/>
            <person name="Nakamura Y."/>
            <person name="Ichinomiya M."/>
            <person name="Sato N."/>
            <person name="Blanc-Mathieu R."/>
            <person name="Endo H."/>
            <person name="Kuwata A."/>
            <person name="Ogata H."/>
        </authorList>
    </citation>
    <scope>NUCLEOTIDE SEQUENCE [LARGE SCALE GENOMIC DNA]</scope>
</reference>
<name>A0ABQ6MB52_9STRA</name>
<keyword evidence="3" id="KW-1185">Reference proteome</keyword>
<evidence type="ECO:0000313" key="2">
    <source>
        <dbReference type="EMBL" id="GMI22990.1"/>
    </source>
</evidence>
<gene>
    <name evidence="2" type="ORF">TeGR_g2160</name>
</gene>
<dbReference type="Proteomes" id="UP001165060">
    <property type="component" value="Unassembled WGS sequence"/>
</dbReference>
<evidence type="ECO:0000256" key="1">
    <source>
        <dbReference type="SAM" id="MobiDB-lite"/>
    </source>
</evidence>
<dbReference type="EMBL" id="BRYB01002634">
    <property type="protein sequence ID" value="GMI22990.1"/>
    <property type="molecule type" value="Genomic_DNA"/>
</dbReference>
<evidence type="ECO:0000313" key="3">
    <source>
        <dbReference type="Proteomes" id="UP001165060"/>
    </source>
</evidence>
<accession>A0ABQ6MB52</accession>
<feature type="region of interest" description="Disordered" evidence="1">
    <location>
        <begin position="1"/>
        <end position="52"/>
    </location>
</feature>
<feature type="compositionally biased region" description="Basic and acidic residues" evidence="1">
    <location>
        <begin position="14"/>
        <end position="50"/>
    </location>
</feature>
<comment type="caution">
    <text evidence="2">The sequence shown here is derived from an EMBL/GenBank/DDBJ whole genome shotgun (WGS) entry which is preliminary data.</text>
</comment>
<protein>
    <submittedName>
        <fullName evidence="2">Uncharacterized protein</fullName>
    </submittedName>
</protein>
<organism evidence="2 3">
    <name type="scientific">Tetraparma gracilis</name>
    <dbReference type="NCBI Taxonomy" id="2962635"/>
    <lineage>
        <taxon>Eukaryota</taxon>
        <taxon>Sar</taxon>
        <taxon>Stramenopiles</taxon>
        <taxon>Ochrophyta</taxon>
        <taxon>Bolidophyceae</taxon>
        <taxon>Parmales</taxon>
        <taxon>Triparmaceae</taxon>
        <taxon>Tetraparma</taxon>
    </lineage>
</organism>